<comment type="caution">
    <text evidence="5">The sequence shown here is derived from an EMBL/GenBank/DDBJ whole genome shotgun (WGS) entry which is preliminary data.</text>
</comment>
<dbReference type="Gene3D" id="3.30.465.10">
    <property type="match status" value="1"/>
</dbReference>
<proteinExistence type="predicted"/>
<dbReference type="SUPFAM" id="SSF56176">
    <property type="entry name" value="FAD-binding/transporter-associated domain-like"/>
    <property type="match status" value="1"/>
</dbReference>
<dbReference type="Gene3D" id="3.30.43.10">
    <property type="entry name" value="Uridine Diphospho-n-acetylenolpyruvylglucosamine Reductase, domain 2"/>
    <property type="match status" value="1"/>
</dbReference>
<dbReference type="InterPro" id="IPR016169">
    <property type="entry name" value="FAD-bd_PCMH_sub2"/>
</dbReference>
<dbReference type="InterPro" id="IPR005107">
    <property type="entry name" value="CO_DH_flav_C"/>
</dbReference>
<keyword evidence="1" id="KW-0285">Flavoprotein</keyword>
<evidence type="ECO:0000256" key="1">
    <source>
        <dbReference type="ARBA" id="ARBA00022630"/>
    </source>
</evidence>
<organism evidence="5 6">
    <name type="scientific">Streptomyces chiangmaiensis</name>
    <dbReference type="NCBI Taxonomy" id="766497"/>
    <lineage>
        <taxon>Bacteria</taxon>
        <taxon>Bacillati</taxon>
        <taxon>Actinomycetota</taxon>
        <taxon>Actinomycetes</taxon>
        <taxon>Kitasatosporales</taxon>
        <taxon>Streptomycetaceae</taxon>
        <taxon>Streptomyces</taxon>
    </lineage>
</organism>
<dbReference type="Proteomes" id="UP001333996">
    <property type="component" value="Unassembled WGS sequence"/>
</dbReference>
<keyword evidence="3" id="KW-0560">Oxidoreductase</keyword>
<reference evidence="5" key="1">
    <citation type="submission" date="2024-01" db="EMBL/GenBank/DDBJ databases">
        <title>First draft genome sequence data of TA4-1, the type strain of Gram-positive actinobacterium Streptomyces chiangmaiensis.</title>
        <authorList>
            <person name="Yasawong M."/>
            <person name="Nantapong N."/>
        </authorList>
    </citation>
    <scope>NUCLEOTIDE SEQUENCE</scope>
    <source>
        <strain evidence="5">TA4-1</strain>
    </source>
</reference>
<keyword evidence="6" id="KW-1185">Reference proteome</keyword>
<dbReference type="PANTHER" id="PTHR42659:SF2">
    <property type="entry name" value="XANTHINE DEHYDROGENASE SUBUNIT C-RELATED"/>
    <property type="match status" value="1"/>
</dbReference>
<dbReference type="InterPro" id="IPR036683">
    <property type="entry name" value="CO_DH_flav_C_dom_sf"/>
</dbReference>
<dbReference type="Gene3D" id="3.30.390.50">
    <property type="entry name" value="CO dehydrogenase flavoprotein, C-terminal domain"/>
    <property type="match status" value="1"/>
</dbReference>
<dbReference type="InterPro" id="IPR016166">
    <property type="entry name" value="FAD-bd_PCMH"/>
</dbReference>
<accession>A0ABU7FJE3</accession>
<gene>
    <name evidence="5" type="ORF">VXC91_20130</name>
</gene>
<dbReference type="Pfam" id="PF03450">
    <property type="entry name" value="CO_deh_flav_C"/>
    <property type="match status" value="1"/>
</dbReference>
<keyword evidence="2" id="KW-0274">FAD</keyword>
<name>A0ABU7FJE3_9ACTN</name>
<feature type="domain" description="FAD-binding PCMH-type" evidence="4">
    <location>
        <begin position="1"/>
        <end position="182"/>
    </location>
</feature>
<evidence type="ECO:0000259" key="4">
    <source>
        <dbReference type="PROSITE" id="PS51387"/>
    </source>
</evidence>
<evidence type="ECO:0000256" key="2">
    <source>
        <dbReference type="ARBA" id="ARBA00022827"/>
    </source>
</evidence>
<evidence type="ECO:0000256" key="3">
    <source>
        <dbReference type="ARBA" id="ARBA00023002"/>
    </source>
</evidence>
<protein>
    <submittedName>
        <fullName evidence="5">FAD binding domain-containing protein</fullName>
    </submittedName>
</protein>
<dbReference type="PANTHER" id="PTHR42659">
    <property type="entry name" value="XANTHINE DEHYDROGENASE SUBUNIT C-RELATED"/>
    <property type="match status" value="1"/>
</dbReference>
<evidence type="ECO:0000313" key="5">
    <source>
        <dbReference type="EMBL" id="MED7824225.1"/>
    </source>
</evidence>
<dbReference type="InterPro" id="IPR036318">
    <property type="entry name" value="FAD-bd_PCMH-like_sf"/>
</dbReference>
<dbReference type="EMBL" id="JAYWVC010000065">
    <property type="protein sequence ID" value="MED7824225.1"/>
    <property type="molecule type" value="Genomic_DNA"/>
</dbReference>
<dbReference type="PROSITE" id="PS51387">
    <property type="entry name" value="FAD_PCMH"/>
    <property type="match status" value="1"/>
</dbReference>
<dbReference type="Pfam" id="PF00941">
    <property type="entry name" value="FAD_binding_5"/>
    <property type="match status" value="1"/>
</dbReference>
<dbReference type="SUPFAM" id="SSF55447">
    <property type="entry name" value="CO dehydrogenase flavoprotein C-terminal domain-like"/>
    <property type="match status" value="1"/>
</dbReference>
<dbReference type="InterPro" id="IPR051312">
    <property type="entry name" value="Diverse_Substr_Oxidored"/>
</dbReference>
<dbReference type="InterPro" id="IPR002346">
    <property type="entry name" value="Mopterin_DH_FAD-bd"/>
</dbReference>
<dbReference type="RefSeq" id="WP_329508674.1">
    <property type="nucleotide sequence ID" value="NZ_BAAAYZ010000290.1"/>
</dbReference>
<sequence length="293" mass="31043">MRPTRFAYVQPESVEDAVACLRTHGPDARVLAGGQSLLPLLNRRLLRPAALVDLRRLTGLRKVRQDGSGLRIGALTTHHDLETPQGPAAHPDWAVLAQTARLVGHLPIRTRGTVGGSLAHGDPVAEWCLLAVLLDAEITATGPDGSRTITADRFFTGATNGPRTALRWDEIITEVLFPAPAPTSALVEFSPQDKELPLVAAAAEVRLAADGTVAAVRLALAGAADRPVRARAAERALVGRPADTALPEAAASLVVRSLTPPDDARASSGYRRELATVLTTRALRASLRKADPR</sequence>
<dbReference type="InterPro" id="IPR016167">
    <property type="entry name" value="FAD-bd_PCMH_sub1"/>
</dbReference>
<dbReference type="SMART" id="SM01092">
    <property type="entry name" value="CO_deh_flav_C"/>
    <property type="match status" value="1"/>
</dbReference>
<evidence type="ECO:0000313" key="6">
    <source>
        <dbReference type="Proteomes" id="UP001333996"/>
    </source>
</evidence>